<dbReference type="OrthoDB" id="3647at2759"/>
<feature type="domain" description="Methyltransferase" evidence="1">
    <location>
        <begin position="33"/>
        <end position="124"/>
    </location>
</feature>
<sequence>MYKQSEVRPDPVQETAVAFLCDLFPESRNRLLILHIGMGTGRLAEEMVNKGFYLIDVVEPSNNAVTDATRCCLYDKVYKCCFSAACVAIPDGMYDIVVWMQEILGQRIPLEGLSELIRLCKPGGIVVMAVEETHPYTGGYTARLQSAMMDLE</sequence>
<dbReference type="AlphaFoldDB" id="A0A8S3YSQ5"/>
<protein>
    <recommendedName>
        <fullName evidence="1">Methyltransferase domain-containing protein</fullName>
    </recommendedName>
</protein>
<comment type="caution">
    <text evidence="2">The sequence shown here is derived from an EMBL/GenBank/DDBJ whole genome shotgun (WGS) entry which is preliminary data.</text>
</comment>
<evidence type="ECO:0000259" key="1">
    <source>
        <dbReference type="Pfam" id="PF13649"/>
    </source>
</evidence>
<evidence type="ECO:0000313" key="2">
    <source>
        <dbReference type="EMBL" id="CAG5118505.1"/>
    </source>
</evidence>
<dbReference type="Pfam" id="PF13649">
    <property type="entry name" value="Methyltransf_25"/>
    <property type="match status" value="1"/>
</dbReference>
<name>A0A8S3YSQ5_9EUPU</name>
<dbReference type="EMBL" id="CAJHNH020000560">
    <property type="protein sequence ID" value="CAG5118505.1"/>
    <property type="molecule type" value="Genomic_DNA"/>
</dbReference>
<dbReference type="Proteomes" id="UP000678393">
    <property type="component" value="Unassembled WGS sequence"/>
</dbReference>
<dbReference type="Gene3D" id="3.40.50.150">
    <property type="entry name" value="Vaccinia Virus protein VP39"/>
    <property type="match status" value="1"/>
</dbReference>
<proteinExistence type="predicted"/>
<dbReference type="InterPro" id="IPR041698">
    <property type="entry name" value="Methyltransf_25"/>
</dbReference>
<keyword evidence="3" id="KW-1185">Reference proteome</keyword>
<gene>
    <name evidence="2" type="ORF">CUNI_LOCUS4063</name>
</gene>
<reference evidence="2" key="1">
    <citation type="submission" date="2021-04" db="EMBL/GenBank/DDBJ databases">
        <authorList>
            <consortium name="Molecular Ecology Group"/>
        </authorList>
    </citation>
    <scope>NUCLEOTIDE SEQUENCE</scope>
</reference>
<organism evidence="2 3">
    <name type="scientific">Candidula unifasciata</name>
    <dbReference type="NCBI Taxonomy" id="100452"/>
    <lineage>
        <taxon>Eukaryota</taxon>
        <taxon>Metazoa</taxon>
        <taxon>Spiralia</taxon>
        <taxon>Lophotrochozoa</taxon>
        <taxon>Mollusca</taxon>
        <taxon>Gastropoda</taxon>
        <taxon>Heterobranchia</taxon>
        <taxon>Euthyneura</taxon>
        <taxon>Panpulmonata</taxon>
        <taxon>Eupulmonata</taxon>
        <taxon>Stylommatophora</taxon>
        <taxon>Helicina</taxon>
        <taxon>Helicoidea</taxon>
        <taxon>Geomitridae</taxon>
        <taxon>Candidula</taxon>
    </lineage>
</organism>
<dbReference type="SUPFAM" id="SSF53335">
    <property type="entry name" value="S-adenosyl-L-methionine-dependent methyltransferases"/>
    <property type="match status" value="1"/>
</dbReference>
<feature type="non-terminal residue" evidence="2">
    <location>
        <position position="1"/>
    </location>
</feature>
<evidence type="ECO:0000313" key="3">
    <source>
        <dbReference type="Proteomes" id="UP000678393"/>
    </source>
</evidence>
<accession>A0A8S3YSQ5</accession>
<dbReference type="InterPro" id="IPR029063">
    <property type="entry name" value="SAM-dependent_MTases_sf"/>
</dbReference>